<keyword evidence="3" id="KW-1185">Reference proteome</keyword>
<name>A0ABW0CAD7_9FLAO</name>
<dbReference type="Pfam" id="PF13585">
    <property type="entry name" value="CHU_C"/>
    <property type="match status" value="1"/>
</dbReference>
<dbReference type="Proteomes" id="UP001596162">
    <property type="component" value="Unassembled WGS sequence"/>
</dbReference>
<keyword evidence="1" id="KW-0732">Signal</keyword>
<reference evidence="3" key="1">
    <citation type="journal article" date="2019" name="Int. J. Syst. Evol. Microbiol.">
        <title>The Global Catalogue of Microorganisms (GCM) 10K type strain sequencing project: providing services to taxonomists for standard genome sequencing and annotation.</title>
        <authorList>
            <consortium name="The Broad Institute Genomics Platform"/>
            <consortium name="The Broad Institute Genome Sequencing Center for Infectious Disease"/>
            <person name="Wu L."/>
            <person name="Ma J."/>
        </authorList>
    </citation>
    <scope>NUCLEOTIDE SEQUENCE [LARGE SCALE GENOMIC DNA]</scope>
    <source>
        <strain evidence="3">JCM 17978</strain>
    </source>
</reference>
<evidence type="ECO:0000313" key="2">
    <source>
        <dbReference type="EMBL" id="MFC5196203.1"/>
    </source>
</evidence>
<comment type="caution">
    <text evidence="2">The sequence shown here is derived from an EMBL/GenBank/DDBJ whole genome shotgun (WGS) entry which is preliminary data.</text>
</comment>
<proteinExistence type="predicted"/>
<sequence length="2664" mass="282012">MKKIITLVCFLLVSTTYAQLIAIDDVVTARADNPNFAYAAGNVIFVNDYFNGTALNSGTYGNFTFTETSAASSFVSLTSLAPGTPPIIRIEANTPQGIYYITYQICENANPTNCDTAEIEIRVFPATISAGSGSSEMTITASSGNVNCGGNVCITDPFCLDRNTGTIPPLTLTADYTVVGESNSYGVRSIPVNPPFSFGETATDTPLTTDDDWSGVQNFIFDFEFYQQNYNSCVLSTNGAVSFDLSNAGNDHYWTPQAGQLIPNNTDAALRDGNIFGAIHDMYPVANNGIDPTSFKTTYAVKGEAPFRVFVFSFFNLGQYGTGCWGATRTSQMIMFYETTNIIETYIFQKDVCSNWAGGRAAIGIQNNAGTQGIAPPGRNTGVWNVPFTAPEAWQFYPNGTPITSFQWLAEDGTVLGTDPANLTVTPSQTTTYIAQVTYTDAITGVDYIAFKPITVVVQPTPAVTVTASADVCDSGDAVFTITGSENDVVEYNINGGATQSVMLDATGIEVITLTGITTTQTINLLSANNLNSVCGGAVALSATVTVNTTPTVDTPADVTACNDYTLPALTVGTYYTATGGPTGTGTVLNATDVITTTQDIYVYAETATTPNCFDEHMFTITIDSCTLSVTATADMPSICNDAGVDVTLTATPSPAVAVGNYSYSWNVQGDATVLGTNPTLVLSPPPAATTIYEVTLTDDGLTTPNDTATNTVTVTVNTTPTVDAPAAVTVCDSYVLPALTSGAYYTASGGGGTVLNAGESVSTTQTIYVYEETGTTPNCFDENSFVVTINDTPVIDNPADITVCDSYVLPALTGGQYYNGAGGTGGIIAAGTSINASQTIYVYAETATTPNCFSENSFVVTVNNTPTVDAPIDVTACNEYALPALANGTYYSGPGGTGTVLNAGDLITSTQTIYVYAETGTTPNCFAENSFVATIDVCTISVTATADTPAICNDAGADVTLTANPSPGTAVGTYSYSWTVQGNATVVGTNPTLVLSPPPAATITYEVTLTDDGLTAPNDTATNTVTVVVNITPTVDDPADVTACDTYVLPALTSGNYFTGSNGTGTAYNAGDTISTTQTIYVFGETATTPNCTDENSFVVTINNTPTIDDPADVTACDTYVLPALTGGQYYNGTGGTGGIIAAGTAINASQTVYVYAETGTTPNCFAENSFDVTINTTPIVDDPLDVIACDSYTLPALTNGSYFTGTGGTGTAYTAGEVITSTQTIYVYAETGTTPNCFAENDFEVTINNTPNVDNPADVVICDSYTLPALTIGTYYTGPLGTGTVLTAGQSVTTSQTIYVYAETGTTPNCFAENSFDVTINPTPLVDDPADVTECVTYTLPALTNGAYYTGAGGTGTVLMAGQSITTTQTIYVYAETGTTPNCSAENDFVVTINPLPTIIAPAPLFACDDNVPDGMTEIDLTVTNNEITGNNPNYIVTYYNSAADAIAGTPQVTPSATAYIGTDGEIVHVRVEDATTGCFDTTTLTLNVVSAPAANTPADLHYCDPDNDGLGTFDLSGIAAQVTTDPALEVTFHLTQQNAIDDVLPLGTTLSNLLGQIIYIRVDYAGATTDCPTIVQLLLVVDETPVIDENLDPIELCDDAVADGLTEFDLTIRNADVLMGLNPADYTVTYYADPADADIGITAPSYIGTPAAYTNTIPDLHTVGVRVENNTTNCYTVTTLDLIVNPLPVPETTAAALFLTICDDTVDNDGYAEFDLTVQDALITGGNTNWSVSYFETAADIPANPIPDFTAYTNTSVNGLPHNPQTLFVLVTNGTTGCTNTSTLTLEVSNVPTPTPTANITPLEECDDDNDGYAIFDLQSATIEIDNGEGNNITYHGTYENAFDGVNELPDFYENNDEDIDIVYVRAENPTTGCFTIVELTLIVQPTPVVPLTIDDYSECDDDYNGITAFDLTTMDAVIYGTQNPADYVLTYHESLANAQATPGINPIVQPQLSNYVTADRTIYVRLEGANGCITTGQFNLVVNLPPTIASEDGLFEICDDDISNDGFASFDLTSQDDIITGNDATLSVDYYETMADIMSGTPIPDYTDYTNTSVNGLPHNPQTIFVTVTETTSGDSCYAVTTLTLVVNTLPTPNDVLPDLELCDDNNPGDLEEEFDLTQNEAAMMNAFNETVTYHTTMADAESGNNPIPDPTMYPNESSTQTIYVRVTKTGDPADPADLGTGCYTIVTFDIIVNPLPDTPASVEDIIACDDPFDGVYTFDLTQRELDILDGQSTTDFNVTYYTTLAAAEAGTGGIANPSAFPNTVNPQEIFVNIANRTTGCDIATVSFFVIVQEAAVANPDNNPLDFALCDDNMEFDNDPTNDSVGFDLVSQNPLVLDGQNPTNFTVSYYTSQTDADLATNAIDTSVPFENTVNPQVIYVRVDNDTTVDDICYDTTTMTLIVDPIPAFTLEDSYTLCINTNGSEVVNSPILDTNLDPSLYTFEWTEAGNPTTIIGTDSSYAPTMGGTYTVLVTDINNLCPSMLTTEVIVSSPPVLVAEVTTQAFADNHVIVATASGDGSAIFEFSIDNGPWVSNEPNTNTYTFTNVSIGEHIIKARDINGCGEASETVLVLDYPLFFTPNNDGDNDTWQISGITSLENVKIYIFDRYGKLVKQLNPNGPGWDGNYNGQPLPSSDYWFSIDYKEPSDEAMKQFKAHFTLKR</sequence>
<evidence type="ECO:0000256" key="1">
    <source>
        <dbReference type="SAM" id="SignalP"/>
    </source>
</evidence>
<dbReference type="EMBL" id="JBHSLA010000005">
    <property type="protein sequence ID" value="MFC5196203.1"/>
    <property type="molecule type" value="Genomic_DNA"/>
</dbReference>
<feature type="chain" id="PRO_5047028780" evidence="1">
    <location>
        <begin position="19"/>
        <end position="2664"/>
    </location>
</feature>
<organism evidence="2 3">
    <name type="scientific">Bizionia hallyeonensis</name>
    <dbReference type="NCBI Taxonomy" id="1123757"/>
    <lineage>
        <taxon>Bacteria</taxon>
        <taxon>Pseudomonadati</taxon>
        <taxon>Bacteroidota</taxon>
        <taxon>Flavobacteriia</taxon>
        <taxon>Flavobacteriales</taxon>
        <taxon>Flavobacteriaceae</taxon>
        <taxon>Bizionia</taxon>
    </lineage>
</organism>
<feature type="signal peptide" evidence="1">
    <location>
        <begin position="1"/>
        <end position="18"/>
    </location>
</feature>
<evidence type="ECO:0000313" key="3">
    <source>
        <dbReference type="Proteomes" id="UP001596162"/>
    </source>
</evidence>
<dbReference type="NCBIfam" id="TIGR04131">
    <property type="entry name" value="Bac_Flav_CTERM"/>
    <property type="match status" value="1"/>
</dbReference>
<gene>
    <name evidence="2" type="ORF">ACFPH8_12750</name>
</gene>
<accession>A0ABW0CAD7</accession>
<protein>
    <submittedName>
        <fullName evidence="2">T9SS type B sorting domain-containing protein</fullName>
    </submittedName>
</protein>
<dbReference type="InterPro" id="IPR026341">
    <property type="entry name" value="T9SS_type_B"/>
</dbReference>
<dbReference type="RefSeq" id="WP_376861486.1">
    <property type="nucleotide sequence ID" value="NZ_JBHSLA010000005.1"/>
</dbReference>